<reference evidence="7" key="1">
    <citation type="submission" date="2012-04" db="EMBL/GenBank/DDBJ databases">
        <title>The Genome Sequence of Loa loa.</title>
        <authorList>
            <consortium name="The Broad Institute Genome Sequencing Platform"/>
            <consortium name="Broad Institute Genome Sequencing Center for Infectious Disease"/>
            <person name="Nutman T.B."/>
            <person name="Fink D.L."/>
            <person name="Russ C."/>
            <person name="Young S."/>
            <person name="Zeng Q."/>
            <person name="Gargeya S."/>
            <person name="Alvarado L."/>
            <person name="Berlin A."/>
            <person name="Chapman S.B."/>
            <person name="Chen Z."/>
            <person name="Freedman E."/>
            <person name="Gellesch M."/>
            <person name="Goldberg J."/>
            <person name="Griggs A."/>
            <person name="Gujja S."/>
            <person name="Heilman E.R."/>
            <person name="Heiman D."/>
            <person name="Howarth C."/>
            <person name="Mehta T."/>
            <person name="Neiman D."/>
            <person name="Pearson M."/>
            <person name="Roberts A."/>
            <person name="Saif S."/>
            <person name="Shea T."/>
            <person name="Shenoy N."/>
            <person name="Sisk P."/>
            <person name="Stolte C."/>
            <person name="Sykes S."/>
            <person name="White J."/>
            <person name="Yandava C."/>
            <person name="Haas B."/>
            <person name="Henn M.R."/>
            <person name="Nusbaum C."/>
            <person name="Birren B."/>
        </authorList>
    </citation>
    <scope>NUCLEOTIDE SEQUENCE [LARGE SCALE GENOMIC DNA]</scope>
</reference>
<dbReference type="SMART" id="SM00326">
    <property type="entry name" value="SH3"/>
    <property type="match status" value="1"/>
</dbReference>
<evidence type="ECO:0000256" key="5">
    <source>
        <dbReference type="PROSITE-ProRule" id="PRU00192"/>
    </source>
</evidence>
<comment type="subcellular location">
    <subcellularLocation>
        <location evidence="1">Cytoplasm</location>
    </subcellularLocation>
</comment>
<keyword evidence="3 5" id="KW-0728">SH3 domain</keyword>
<dbReference type="CDD" id="cd11801">
    <property type="entry name" value="SH3_JIP1_like"/>
    <property type="match status" value="1"/>
</dbReference>
<evidence type="ECO:0000256" key="2">
    <source>
        <dbReference type="ARBA" id="ARBA00009866"/>
    </source>
</evidence>
<evidence type="ECO:0000256" key="4">
    <source>
        <dbReference type="ARBA" id="ARBA00022490"/>
    </source>
</evidence>
<keyword evidence="4" id="KW-0963">Cytoplasm</keyword>
<dbReference type="GO" id="GO:0008432">
    <property type="term" value="F:JUN kinase binding"/>
    <property type="evidence" value="ECO:0007669"/>
    <property type="project" value="TreeGrafter"/>
</dbReference>
<proteinExistence type="inferred from homology"/>
<dbReference type="STRING" id="7209.A0A1I7VBV0"/>
<dbReference type="SUPFAM" id="SSF50044">
    <property type="entry name" value="SH3-domain"/>
    <property type="match status" value="1"/>
</dbReference>
<dbReference type="Proteomes" id="UP000095285">
    <property type="component" value="Unassembled WGS sequence"/>
</dbReference>
<dbReference type="InterPro" id="IPR001452">
    <property type="entry name" value="SH3_domain"/>
</dbReference>
<evidence type="ECO:0000259" key="6">
    <source>
        <dbReference type="PROSITE" id="PS50002"/>
    </source>
</evidence>
<dbReference type="FunFam" id="2.30.30.40:FF:000032">
    <property type="entry name" value="Putative C-Jun-amino-terminal kinase-interacting protein 2"/>
    <property type="match status" value="1"/>
</dbReference>
<dbReference type="Pfam" id="PF14604">
    <property type="entry name" value="SH3_9"/>
    <property type="match status" value="1"/>
</dbReference>
<dbReference type="Gene3D" id="2.30.29.30">
    <property type="entry name" value="Pleckstrin-homology domain (PH domain)/Phosphotyrosine-binding domain (PTB)"/>
    <property type="match status" value="1"/>
</dbReference>
<dbReference type="PANTHER" id="PTHR47437">
    <property type="entry name" value="JNK-INTERACTING PROTEIN 1-LIKE PROTEIN"/>
    <property type="match status" value="1"/>
</dbReference>
<dbReference type="Gene3D" id="2.30.30.40">
    <property type="entry name" value="SH3 Domains"/>
    <property type="match status" value="1"/>
</dbReference>
<dbReference type="GO" id="GO:0007254">
    <property type="term" value="P:JNK cascade"/>
    <property type="evidence" value="ECO:0007669"/>
    <property type="project" value="TreeGrafter"/>
</dbReference>
<dbReference type="InterPro" id="IPR011993">
    <property type="entry name" value="PH-like_dom_sf"/>
</dbReference>
<dbReference type="WBParaSite" id="EN70_12075">
    <property type="protein sequence ID" value="EN70_12075"/>
    <property type="gene ID" value="EN70_12075"/>
</dbReference>
<sequence length="387" mass="43132">MNFLVLPEGFLTHLPSSTVSVHRRLPPLPVDSLSAAIITTATTDTTAITTTTITTTTSAASLAGHYTQTISPMSADFFSPPTTIISHPVQPIAKEDHRNKFNNHNINMNKRGINAQMTPVIVFPTDLLEHDLVLRIFLLKLGGFLDSSEVNSEVNSEITSGITRIIIIREHKYSGHTILVYIAQICFGTDSVMGNSVLLFEDSYYEDSNLNDSQLPSRKALSQFGQEDSSGVSSCCTTGLEQFNPTHRVHSSFIPRHDDEILLEIGDAIHVERECEDHWCYGINLRTNQHGIFPSAHVCEIDLVEEICMGALPSNVNQTMTSERDTFYLTMLASIEVAHHKGNDILVQAMNKVLNVYQNKEEVIVPQTVLMEVSYRGIHIIDKRRKN</sequence>
<dbReference type="InterPro" id="IPR047178">
    <property type="entry name" value="JIP1_scaffold"/>
</dbReference>
<evidence type="ECO:0000256" key="1">
    <source>
        <dbReference type="ARBA" id="ARBA00004496"/>
    </source>
</evidence>
<dbReference type="GO" id="GO:0005737">
    <property type="term" value="C:cytoplasm"/>
    <property type="evidence" value="ECO:0007669"/>
    <property type="project" value="UniProtKB-SubCell"/>
</dbReference>
<comment type="similarity">
    <text evidence="2">Belongs to the JIP scaffold family.</text>
</comment>
<dbReference type="SUPFAM" id="SSF50729">
    <property type="entry name" value="PH domain-like"/>
    <property type="match status" value="1"/>
</dbReference>
<evidence type="ECO:0000313" key="8">
    <source>
        <dbReference type="WBParaSite" id="EN70_12075"/>
    </source>
</evidence>
<dbReference type="GO" id="GO:0005078">
    <property type="term" value="F:MAP-kinase scaffold activity"/>
    <property type="evidence" value="ECO:0007669"/>
    <property type="project" value="TreeGrafter"/>
</dbReference>
<keyword evidence="7" id="KW-1185">Reference proteome</keyword>
<dbReference type="eggNOG" id="KOG3775">
    <property type="taxonomic scope" value="Eukaryota"/>
</dbReference>
<accession>A0A1I7VBV0</accession>
<dbReference type="PANTHER" id="PTHR47437:SF4">
    <property type="entry name" value="JNK-INTERACTING PROTEIN 1-LIKE PROTEIN"/>
    <property type="match status" value="1"/>
</dbReference>
<dbReference type="PROSITE" id="PS50002">
    <property type="entry name" value="SH3"/>
    <property type="match status" value="1"/>
</dbReference>
<protein>
    <submittedName>
        <fullName evidence="8">SH3 domain-containing protein</fullName>
    </submittedName>
</protein>
<reference evidence="8" key="2">
    <citation type="submission" date="2016-11" db="UniProtKB">
        <authorList>
            <consortium name="WormBaseParasite"/>
        </authorList>
    </citation>
    <scope>IDENTIFICATION</scope>
</reference>
<dbReference type="GO" id="GO:0046328">
    <property type="term" value="P:regulation of JNK cascade"/>
    <property type="evidence" value="ECO:0007669"/>
    <property type="project" value="InterPro"/>
</dbReference>
<evidence type="ECO:0000256" key="3">
    <source>
        <dbReference type="ARBA" id="ARBA00022443"/>
    </source>
</evidence>
<evidence type="ECO:0000313" key="7">
    <source>
        <dbReference type="Proteomes" id="UP000095285"/>
    </source>
</evidence>
<feature type="domain" description="SH3" evidence="6">
    <location>
        <begin position="242"/>
        <end position="303"/>
    </location>
</feature>
<organism evidence="7 8">
    <name type="scientific">Loa loa</name>
    <name type="common">Eye worm</name>
    <name type="synonym">Filaria loa</name>
    <dbReference type="NCBI Taxonomy" id="7209"/>
    <lineage>
        <taxon>Eukaryota</taxon>
        <taxon>Metazoa</taxon>
        <taxon>Ecdysozoa</taxon>
        <taxon>Nematoda</taxon>
        <taxon>Chromadorea</taxon>
        <taxon>Rhabditida</taxon>
        <taxon>Spirurina</taxon>
        <taxon>Spiruromorpha</taxon>
        <taxon>Filarioidea</taxon>
        <taxon>Onchocercidae</taxon>
        <taxon>Loa</taxon>
    </lineage>
</organism>
<name>A0A1I7VBV0_LOALO</name>
<dbReference type="InterPro" id="IPR036028">
    <property type="entry name" value="SH3-like_dom_sf"/>
</dbReference>
<dbReference type="AlphaFoldDB" id="A0A1I7VBV0"/>